<keyword evidence="2" id="KW-1185">Reference proteome</keyword>
<dbReference type="Gene3D" id="3.40.50.10540">
    <property type="entry name" value="Crotonobetainyl-coa:carnitine coa-transferase, domain 1"/>
    <property type="match status" value="1"/>
</dbReference>
<reference evidence="1" key="1">
    <citation type="journal article" date="2014" name="Int. J. Syst. Evol. Microbiol.">
        <title>Complete genome sequence of Corynebacterium casei LMG S-19264T (=DSM 44701T), isolated from a smear-ripened cheese.</title>
        <authorList>
            <consortium name="US DOE Joint Genome Institute (JGI-PGF)"/>
            <person name="Walter F."/>
            <person name="Albersmeier A."/>
            <person name="Kalinowski J."/>
            <person name="Ruckert C."/>
        </authorList>
    </citation>
    <scope>NUCLEOTIDE SEQUENCE</scope>
    <source>
        <strain evidence="1">KCTC 42651</strain>
    </source>
</reference>
<dbReference type="EMBL" id="BMZS01000006">
    <property type="protein sequence ID" value="GHD53000.1"/>
    <property type="molecule type" value="Genomic_DNA"/>
</dbReference>
<dbReference type="Proteomes" id="UP000630353">
    <property type="component" value="Unassembled WGS sequence"/>
</dbReference>
<proteinExistence type="predicted"/>
<comment type="caution">
    <text evidence="1">The sequence shown here is derived from an EMBL/GenBank/DDBJ whole genome shotgun (WGS) entry which is preliminary data.</text>
</comment>
<organism evidence="1 2">
    <name type="scientific">Thalassobaculum fulvum</name>
    <dbReference type="NCBI Taxonomy" id="1633335"/>
    <lineage>
        <taxon>Bacteria</taxon>
        <taxon>Pseudomonadati</taxon>
        <taxon>Pseudomonadota</taxon>
        <taxon>Alphaproteobacteria</taxon>
        <taxon>Rhodospirillales</taxon>
        <taxon>Thalassobaculaceae</taxon>
        <taxon>Thalassobaculum</taxon>
    </lineage>
</organism>
<dbReference type="InterPro" id="IPR044855">
    <property type="entry name" value="CoA-Trfase_III_dom3_sf"/>
</dbReference>
<dbReference type="Gene3D" id="3.30.1540.10">
    <property type="entry name" value="formyl-coa transferase, domain 3"/>
    <property type="match status" value="1"/>
</dbReference>
<dbReference type="PANTHER" id="PTHR48228">
    <property type="entry name" value="SUCCINYL-COA--D-CITRAMALATE COA-TRANSFERASE"/>
    <property type="match status" value="1"/>
</dbReference>
<keyword evidence="1" id="KW-0413">Isomerase</keyword>
<dbReference type="InterPro" id="IPR023606">
    <property type="entry name" value="CoA-Trfase_III_dom_1_sf"/>
</dbReference>
<evidence type="ECO:0000313" key="1">
    <source>
        <dbReference type="EMBL" id="GHD53000.1"/>
    </source>
</evidence>
<accession>A0A918XST6</accession>
<dbReference type="InterPro" id="IPR003673">
    <property type="entry name" value="CoA-Trfase_fam_III"/>
</dbReference>
<dbReference type="RefSeq" id="WP_189990807.1">
    <property type="nucleotide sequence ID" value="NZ_BMZS01000006.1"/>
</dbReference>
<dbReference type="AlphaFoldDB" id="A0A918XST6"/>
<evidence type="ECO:0000313" key="2">
    <source>
        <dbReference type="Proteomes" id="UP000630353"/>
    </source>
</evidence>
<dbReference type="GO" id="GO:0016853">
    <property type="term" value="F:isomerase activity"/>
    <property type="evidence" value="ECO:0007669"/>
    <property type="project" value="UniProtKB-KW"/>
</dbReference>
<dbReference type="PANTHER" id="PTHR48228:SF5">
    <property type="entry name" value="ALPHA-METHYLACYL-COA RACEMASE"/>
    <property type="match status" value="1"/>
</dbReference>
<reference evidence="1" key="2">
    <citation type="submission" date="2020-09" db="EMBL/GenBank/DDBJ databases">
        <authorList>
            <person name="Sun Q."/>
            <person name="Kim S."/>
        </authorList>
    </citation>
    <scope>NUCLEOTIDE SEQUENCE</scope>
    <source>
        <strain evidence="1">KCTC 42651</strain>
    </source>
</reference>
<dbReference type="InterPro" id="IPR050509">
    <property type="entry name" value="CoA-transferase_III"/>
</dbReference>
<dbReference type="Pfam" id="PF02515">
    <property type="entry name" value="CoA_transf_3"/>
    <property type="match status" value="1"/>
</dbReference>
<name>A0A918XST6_9PROT</name>
<dbReference type="SUPFAM" id="SSF89796">
    <property type="entry name" value="CoA-transferase family III (CaiB/BaiF)"/>
    <property type="match status" value="1"/>
</dbReference>
<sequence>MFGPLNHLRVVEGSAFVAAPLAGLTLAQAGADVIRFDPPGGGLDYGRWPLAPGTGRSLFWTGLNKGKRSLCVDIRRPEGRELVQDLIAAPGEGGGLLLTNFAGMPWLADEVLRARRADVIKLEIAGNFDGSNAVDYTVNPAVGLPAMTGTGGPNAPTNHVLPAWDVACGLTAAFGLVSAVLERARTGQGRSISLALSDVAFATVGHLGMLAEAALGGVDRPPSGNDLYGAFGRDFPTADGRRVMIVALTRKQWSGLVKVCGIADAVTLLEERLGADLSEEGARYLHRDAIAALVAPWVAARPLAEVAAAFDAAGVSWGPYQTMTEALARDPRVSTANPLFTAIEQPGVGSVLAAGSPLAAAGEARSEARSAPSLGADNDAILGDVLGLSSGAIGKLYDAGIVAREGE</sequence>
<protein>
    <submittedName>
        <fullName evidence="1">2-methylfumaryl-CoA isomerase</fullName>
    </submittedName>
</protein>
<gene>
    <name evidence="1" type="primary">mct</name>
    <name evidence="1" type="ORF">GCM10017083_29070</name>
</gene>